<reference evidence="5" key="2">
    <citation type="submission" date="2020-04" db="EMBL/GenBank/DDBJ databases">
        <authorList>
            <consortium name="NCBI Genome Project"/>
        </authorList>
    </citation>
    <scope>NUCLEOTIDE SEQUENCE</scope>
    <source>
        <strain evidence="5">CBS 342.82</strain>
    </source>
</reference>
<evidence type="ECO:0000256" key="1">
    <source>
        <dbReference type="SAM" id="MobiDB-lite"/>
    </source>
</evidence>
<dbReference type="PANTHER" id="PTHR24135:SF28">
    <property type="entry name" value="LD13733P"/>
    <property type="match status" value="1"/>
</dbReference>
<dbReference type="GeneID" id="54364970"/>
<dbReference type="GO" id="GO:0007165">
    <property type="term" value="P:signal transduction"/>
    <property type="evidence" value="ECO:0007669"/>
    <property type="project" value="InterPro"/>
</dbReference>
<dbReference type="Pfam" id="PF00788">
    <property type="entry name" value="RA"/>
    <property type="match status" value="1"/>
</dbReference>
<protein>
    <submittedName>
        <fullName evidence="5">RA-domain-containing protein</fullName>
    </submittedName>
</protein>
<reference evidence="5" key="3">
    <citation type="submission" date="2025-08" db="UniProtKB">
        <authorList>
            <consortium name="RefSeq"/>
        </authorList>
    </citation>
    <scope>IDENTIFICATION</scope>
    <source>
        <strain evidence="5">CBS 342.82</strain>
    </source>
</reference>
<feature type="region of interest" description="Disordered" evidence="1">
    <location>
        <begin position="479"/>
        <end position="612"/>
    </location>
</feature>
<reference evidence="5" key="1">
    <citation type="submission" date="2020-01" db="EMBL/GenBank/DDBJ databases">
        <authorList>
            <consortium name="DOE Joint Genome Institute"/>
            <person name="Haridas S."/>
            <person name="Albert R."/>
            <person name="Binder M."/>
            <person name="Bloem J."/>
            <person name="Labutti K."/>
            <person name="Salamov A."/>
            <person name="Andreopoulos B."/>
            <person name="Baker S.E."/>
            <person name="Barry K."/>
            <person name="Bills G."/>
            <person name="Bluhm B.H."/>
            <person name="Cannon C."/>
            <person name="Castanera R."/>
            <person name="Culley D.E."/>
            <person name="Daum C."/>
            <person name="Ezra D."/>
            <person name="Gonzalez J.B."/>
            <person name="Henrissat B."/>
            <person name="Kuo A."/>
            <person name="Liang C."/>
            <person name="Lipzen A."/>
            <person name="Lutzoni F."/>
            <person name="Magnuson J."/>
            <person name="Mondo S."/>
            <person name="Nolan M."/>
            <person name="Ohm R."/>
            <person name="Pangilinan J."/>
            <person name="Park H.-J."/>
            <person name="Ramirez L."/>
            <person name="Alfaro M."/>
            <person name="Sun H."/>
            <person name="Tritt A."/>
            <person name="Yoshinaga Y."/>
            <person name="Zwiers L.-H."/>
            <person name="Turgeon B.G."/>
            <person name="Goodwin S.B."/>
            <person name="Spatafora J.W."/>
            <person name="Crous P.W."/>
            <person name="Grigoriev I.V."/>
        </authorList>
    </citation>
    <scope>NUCLEOTIDE SEQUENCE</scope>
    <source>
        <strain evidence="5">CBS 342.82</strain>
    </source>
</reference>
<dbReference type="SUPFAM" id="SSF47769">
    <property type="entry name" value="SAM/Pointed domain"/>
    <property type="match status" value="1"/>
</dbReference>
<gene>
    <name evidence="5" type="ORF">K489DRAFT_405650</name>
</gene>
<feature type="compositionally biased region" description="Low complexity" evidence="1">
    <location>
        <begin position="114"/>
        <end position="127"/>
    </location>
</feature>
<dbReference type="OrthoDB" id="74412at2759"/>
<dbReference type="InterPro" id="IPR013761">
    <property type="entry name" value="SAM/pointed_sf"/>
</dbReference>
<dbReference type="Gene3D" id="1.10.150.50">
    <property type="entry name" value="Transcription Factor, Ets-1"/>
    <property type="match status" value="1"/>
</dbReference>
<feature type="compositionally biased region" description="Basic and acidic residues" evidence="1">
    <location>
        <begin position="362"/>
        <end position="376"/>
    </location>
</feature>
<dbReference type="PROSITE" id="PS50200">
    <property type="entry name" value="RA"/>
    <property type="match status" value="1"/>
</dbReference>
<dbReference type="AlphaFoldDB" id="A0A6J3MIY9"/>
<dbReference type="PANTHER" id="PTHR24135">
    <property type="entry name" value="SH3 AND MULTIPLE ANKYRIN REPEAT DOMAINS PROTEIN"/>
    <property type="match status" value="1"/>
</dbReference>
<keyword evidence="4" id="KW-1185">Reference proteome</keyword>
<feature type="compositionally biased region" description="Acidic residues" evidence="1">
    <location>
        <begin position="151"/>
        <end position="161"/>
    </location>
</feature>
<dbReference type="CDD" id="cd01786">
    <property type="entry name" value="RA_STE50"/>
    <property type="match status" value="1"/>
</dbReference>
<organism evidence="5">
    <name type="scientific">Dissoconium aciculare CBS 342.82</name>
    <dbReference type="NCBI Taxonomy" id="1314786"/>
    <lineage>
        <taxon>Eukaryota</taxon>
        <taxon>Fungi</taxon>
        <taxon>Dikarya</taxon>
        <taxon>Ascomycota</taxon>
        <taxon>Pezizomycotina</taxon>
        <taxon>Dothideomycetes</taxon>
        <taxon>Dothideomycetidae</taxon>
        <taxon>Mycosphaerellales</taxon>
        <taxon>Dissoconiaceae</taxon>
        <taxon>Dissoconium</taxon>
    </lineage>
</organism>
<feature type="domain" description="SAM" evidence="2">
    <location>
        <begin position="229"/>
        <end position="294"/>
    </location>
</feature>
<dbReference type="Gene3D" id="3.10.20.90">
    <property type="entry name" value="Phosphatidylinositol 3-kinase Catalytic Subunit, Chain A, domain 1"/>
    <property type="match status" value="1"/>
</dbReference>
<dbReference type="SMART" id="SM00454">
    <property type="entry name" value="SAM"/>
    <property type="match status" value="1"/>
</dbReference>
<dbReference type="InterPro" id="IPR051569">
    <property type="entry name" value="SHANK"/>
</dbReference>
<feature type="region of interest" description="Disordered" evidence="1">
    <location>
        <begin position="1"/>
        <end position="231"/>
    </location>
</feature>
<dbReference type="SMART" id="SM00314">
    <property type="entry name" value="RA"/>
    <property type="match status" value="1"/>
</dbReference>
<proteinExistence type="predicted"/>
<dbReference type="InterPro" id="IPR000159">
    <property type="entry name" value="RA_dom"/>
</dbReference>
<feature type="compositionally biased region" description="Low complexity" evidence="1">
    <location>
        <begin position="593"/>
        <end position="608"/>
    </location>
</feature>
<evidence type="ECO:0000313" key="4">
    <source>
        <dbReference type="Proteomes" id="UP000504637"/>
    </source>
</evidence>
<feature type="compositionally biased region" description="Polar residues" evidence="1">
    <location>
        <begin position="529"/>
        <end position="557"/>
    </location>
</feature>
<accession>A0A6J3MIY9</accession>
<dbReference type="Pfam" id="PF07647">
    <property type="entry name" value="SAM_2"/>
    <property type="match status" value="1"/>
</dbReference>
<dbReference type="SUPFAM" id="SSF54236">
    <property type="entry name" value="Ubiquitin-like"/>
    <property type="match status" value="1"/>
</dbReference>
<dbReference type="InterPro" id="IPR029071">
    <property type="entry name" value="Ubiquitin-like_domsf"/>
</dbReference>
<feature type="region of interest" description="Disordered" evidence="1">
    <location>
        <begin position="362"/>
        <end position="463"/>
    </location>
</feature>
<feature type="compositionally biased region" description="Acidic residues" evidence="1">
    <location>
        <begin position="174"/>
        <end position="200"/>
    </location>
</feature>
<dbReference type="Proteomes" id="UP000504637">
    <property type="component" value="Unplaced"/>
</dbReference>
<feature type="compositionally biased region" description="Basic and acidic residues" evidence="1">
    <location>
        <begin position="131"/>
        <end position="143"/>
    </location>
</feature>
<dbReference type="InterPro" id="IPR001660">
    <property type="entry name" value="SAM"/>
</dbReference>
<feature type="compositionally biased region" description="Low complexity" evidence="1">
    <location>
        <begin position="479"/>
        <end position="499"/>
    </location>
</feature>
<feature type="compositionally biased region" description="Low complexity" evidence="1">
    <location>
        <begin position="395"/>
        <end position="421"/>
    </location>
</feature>
<evidence type="ECO:0000313" key="5">
    <source>
        <dbReference type="RefSeq" id="XP_033463918.1"/>
    </source>
</evidence>
<feature type="domain" description="Ras-associating" evidence="3">
    <location>
        <begin position="619"/>
        <end position="692"/>
    </location>
</feature>
<evidence type="ECO:0000259" key="2">
    <source>
        <dbReference type="PROSITE" id="PS50105"/>
    </source>
</evidence>
<evidence type="ECO:0000259" key="3">
    <source>
        <dbReference type="PROSITE" id="PS50200"/>
    </source>
</evidence>
<name>A0A6J3MIY9_9PEZI</name>
<dbReference type="RefSeq" id="XP_033463918.1">
    <property type="nucleotide sequence ID" value="XM_033607170.1"/>
</dbReference>
<dbReference type="PROSITE" id="PS50105">
    <property type="entry name" value="SAM_DOMAIN"/>
    <property type="match status" value="1"/>
</dbReference>
<sequence length="740" mass="80927">MAQPTFTEAYGSQPANPSKGSWLARVSHRASHIPNHPIKGPGGASRDSLPLRTPGTAGFVAPDQLPVPQRTASYPTSPIGPDSPAETEFSATPIDPTFGDRTQSPAHNDRAVSQPRQRTTRRGTVTQSDISRNDSEEKMDKYATHGGNDGYDSEADADDEFERGMFNSSSIPEGYDDEDDEDDDDVSDHPSDEDEDDDERDSLGGEDTPTTQGWGDREGHGPSGKMTEWTEEDVAEYLSGLSSPLKQYVERFVEEGVSGEVLVSIGHEELRELGVASAGHRLTILKAVYEHKTRSGVRLEEGDYAPLSTEGEKSETTATQEDITRIIESIRLRDQRIIAAEAELRAMRQDLDRLSEENKKLREETLPVMRLMKDQRTPLPDPSTSSPREPDAPRLQQQLPQPPSQQLQQLQQLQHQSLQLQDPGKGSSLSRKFSKRINPMSKDVSKQNSPIMSHSPGIRDDGQPHLEASAAALAASSHLTASMTNSSSPNQQQLSPTSPAYTIPLPQPPPSASYYQPPTAMQRTFPRDGTQSARPNQQTFFSHNDDSNGSGQWSANNLIHDVPHSARLPPTSSRRQPTPSPREDESQSSRAPTSYGSSSTANAASTSAPEKDNPQVEIFKSFRVSIDDPCRVVLPVALKRYNITDDWRQYALYIVHGDMERCLGLDEKPLMLFKQLDREGRKPMFMLRRHASPQEGWSSSTANSAAAAAAAGAANTGGQQPQFDAAGVSGQTRAIPGGVL</sequence>